<dbReference type="InterPro" id="IPR008610">
    <property type="entry name" value="Ebp2"/>
</dbReference>
<sequence length="410" mass="44608">MAKNNPLAANQAEKATPSKRPVDDNIDNSSDDGDDGVDEAGMKRLMELLGDDGLDELGAAQLKILAESGIDNDESDAGDDDASGNGDDPGGPRSDESGENGEDEDGIRTGSEDEREEDASHNEDGEKEEFVALDDASSVDEDAVPRQKIVINNTVALQRIRETIKLDPSFTWTDTLALTYPDPLGVDDPDNDLERELAFYKQALHAANAARALAAKHSLPFTRPPDYFAEMVKSDAHMERIRQKLLDETAGIKKGEEARKQRELKKFGKQVQVEKLKERVKGKKEMEERLKGLKRKRGKSGLDDPQDDEAFDIAVEDAIADRPSSSNRGSAKRPKLDSDSREKKRMPRSARDAKFGFGSGGKRRDKQNTKESTNDFGGGGGGGSGGRGPVEIRVGEAERLGSEAAEEVGR</sequence>
<accession>A0A9P6B303</accession>
<dbReference type="Proteomes" id="UP000886523">
    <property type="component" value="Unassembled WGS sequence"/>
</dbReference>
<dbReference type="GO" id="GO:0006364">
    <property type="term" value="P:rRNA processing"/>
    <property type="evidence" value="ECO:0007669"/>
    <property type="project" value="TreeGrafter"/>
</dbReference>
<evidence type="ECO:0000313" key="7">
    <source>
        <dbReference type="EMBL" id="KAF9516432.1"/>
    </source>
</evidence>
<comment type="caution">
    <text evidence="7">The sequence shown here is derived from an EMBL/GenBank/DDBJ whole genome shotgun (WGS) entry which is preliminary data.</text>
</comment>
<gene>
    <name evidence="7" type="ORF">BS47DRAFT_1340762</name>
</gene>
<feature type="compositionally biased region" description="Basic and acidic residues" evidence="6">
    <location>
        <begin position="393"/>
        <end position="410"/>
    </location>
</feature>
<keyword evidence="5" id="KW-0539">Nucleus</keyword>
<dbReference type="EMBL" id="MU128939">
    <property type="protein sequence ID" value="KAF9516432.1"/>
    <property type="molecule type" value="Genomic_DNA"/>
</dbReference>
<comment type="subcellular location">
    <subcellularLocation>
        <location evidence="1">Nucleus</location>
        <location evidence="1">Nucleolus</location>
    </subcellularLocation>
</comment>
<feature type="region of interest" description="Disordered" evidence="6">
    <location>
        <begin position="1"/>
        <end position="44"/>
    </location>
</feature>
<dbReference type="OrthoDB" id="443772at2759"/>
<name>A0A9P6B303_9AGAM</name>
<feature type="compositionally biased region" description="Acidic residues" evidence="6">
    <location>
        <begin position="24"/>
        <end position="38"/>
    </location>
</feature>
<protein>
    <recommendedName>
        <fullName evidence="9">Ebp2-domain-containing protein</fullName>
    </recommendedName>
</protein>
<keyword evidence="8" id="KW-1185">Reference proteome</keyword>
<evidence type="ECO:0000256" key="2">
    <source>
        <dbReference type="ARBA" id="ARBA00007336"/>
    </source>
</evidence>
<evidence type="ECO:0000256" key="3">
    <source>
        <dbReference type="ARBA" id="ARBA00022517"/>
    </source>
</evidence>
<dbReference type="GO" id="GO:0005730">
    <property type="term" value="C:nucleolus"/>
    <property type="evidence" value="ECO:0007669"/>
    <property type="project" value="UniProtKB-SubCell"/>
</dbReference>
<dbReference type="GO" id="GO:0030687">
    <property type="term" value="C:preribosome, large subunit precursor"/>
    <property type="evidence" value="ECO:0007669"/>
    <property type="project" value="TreeGrafter"/>
</dbReference>
<proteinExistence type="inferred from homology"/>
<dbReference type="Pfam" id="PF05890">
    <property type="entry name" value="Ebp2"/>
    <property type="match status" value="1"/>
</dbReference>
<dbReference type="GO" id="GO:0034399">
    <property type="term" value="C:nuclear periphery"/>
    <property type="evidence" value="ECO:0007669"/>
    <property type="project" value="TreeGrafter"/>
</dbReference>
<feature type="compositionally biased region" description="Gly residues" evidence="6">
    <location>
        <begin position="376"/>
        <end position="388"/>
    </location>
</feature>
<keyword evidence="4" id="KW-0175">Coiled coil</keyword>
<dbReference type="AlphaFoldDB" id="A0A9P6B303"/>
<evidence type="ECO:0000256" key="6">
    <source>
        <dbReference type="SAM" id="MobiDB-lite"/>
    </source>
</evidence>
<dbReference type="PANTHER" id="PTHR13028:SF0">
    <property type="entry name" value="RRNA-PROCESSING PROTEIN EBP2-RELATED"/>
    <property type="match status" value="1"/>
</dbReference>
<evidence type="ECO:0000256" key="5">
    <source>
        <dbReference type="ARBA" id="ARBA00023242"/>
    </source>
</evidence>
<feature type="region of interest" description="Disordered" evidence="6">
    <location>
        <begin position="68"/>
        <end position="139"/>
    </location>
</feature>
<feature type="compositionally biased region" description="Basic and acidic residues" evidence="6">
    <location>
        <begin position="106"/>
        <end position="130"/>
    </location>
</feature>
<keyword evidence="3" id="KW-0690">Ribosome biogenesis</keyword>
<dbReference type="GO" id="GO:0042273">
    <property type="term" value="P:ribosomal large subunit biogenesis"/>
    <property type="evidence" value="ECO:0007669"/>
    <property type="project" value="TreeGrafter"/>
</dbReference>
<evidence type="ECO:0008006" key="9">
    <source>
        <dbReference type="Google" id="ProtNLM"/>
    </source>
</evidence>
<evidence type="ECO:0000256" key="4">
    <source>
        <dbReference type="ARBA" id="ARBA00023054"/>
    </source>
</evidence>
<evidence type="ECO:0000256" key="1">
    <source>
        <dbReference type="ARBA" id="ARBA00004604"/>
    </source>
</evidence>
<dbReference type="PANTHER" id="PTHR13028">
    <property type="entry name" value="RRNA PROCESSING PROTEIN EBNA1-BINDING PROTEIN-RELATED"/>
    <property type="match status" value="1"/>
</dbReference>
<feature type="compositionally biased region" description="Acidic residues" evidence="6">
    <location>
        <begin position="70"/>
        <end position="82"/>
    </location>
</feature>
<organism evidence="7 8">
    <name type="scientific">Hydnum rufescens UP504</name>
    <dbReference type="NCBI Taxonomy" id="1448309"/>
    <lineage>
        <taxon>Eukaryota</taxon>
        <taxon>Fungi</taxon>
        <taxon>Dikarya</taxon>
        <taxon>Basidiomycota</taxon>
        <taxon>Agaricomycotina</taxon>
        <taxon>Agaricomycetes</taxon>
        <taxon>Cantharellales</taxon>
        <taxon>Hydnaceae</taxon>
        <taxon>Hydnum</taxon>
    </lineage>
</organism>
<evidence type="ECO:0000313" key="8">
    <source>
        <dbReference type="Proteomes" id="UP000886523"/>
    </source>
</evidence>
<feature type="region of interest" description="Disordered" evidence="6">
    <location>
        <begin position="283"/>
        <end position="410"/>
    </location>
</feature>
<comment type="similarity">
    <text evidence="2">Belongs to the EBP2 family.</text>
</comment>
<feature type="compositionally biased region" description="Acidic residues" evidence="6">
    <location>
        <begin position="304"/>
        <end position="315"/>
    </location>
</feature>
<reference evidence="7" key="1">
    <citation type="journal article" date="2020" name="Nat. Commun.">
        <title>Large-scale genome sequencing of mycorrhizal fungi provides insights into the early evolution of symbiotic traits.</title>
        <authorList>
            <person name="Miyauchi S."/>
            <person name="Kiss E."/>
            <person name="Kuo A."/>
            <person name="Drula E."/>
            <person name="Kohler A."/>
            <person name="Sanchez-Garcia M."/>
            <person name="Morin E."/>
            <person name="Andreopoulos B."/>
            <person name="Barry K.W."/>
            <person name="Bonito G."/>
            <person name="Buee M."/>
            <person name="Carver A."/>
            <person name="Chen C."/>
            <person name="Cichocki N."/>
            <person name="Clum A."/>
            <person name="Culley D."/>
            <person name="Crous P.W."/>
            <person name="Fauchery L."/>
            <person name="Girlanda M."/>
            <person name="Hayes R.D."/>
            <person name="Keri Z."/>
            <person name="LaButti K."/>
            <person name="Lipzen A."/>
            <person name="Lombard V."/>
            <person name="Magnuson J."/>
            <person name="Maillard F."/>
            <person name="Murat C."/>
            <person name="Nolan M."/>
            <person name="Ohm R.A."/>
            <person name="Pangilinan J."/>
            <person name="Pereira M.F."/>
            <person name="Perotto S."/>
            <person name="Peter M."/>
            <person name="Pfister S."/>
            <person name="Riley R."/>
            <person name="Sitrit Y."/>
            <person name="Stielow J.B."/>
            <person name="Szollosi G."/>
            <person name="Zifcakova L."/>
            <person name="Stursova M."/>
            <person name="Spatafora J.W."/>
            <person name="Tedersoo L."/>
            <person name="Vaario L.M."/>
            <person name="Yamada A."/>
            <person name="Yan M."/>
            <person name="Wang P."/>
            <person name="Xu J."/>
            <person name="Bruns T."/>
            <person name="Baldrian P."/>
            <person name="Vilgalys R."/>
            <person name="Dunand C."/>
            <person name="Henrissat B."/>
            <person name="Grigoriev I.V."/>
            <person name="Hibbett D."/>
            <person name="Nagy L.G."/>
            <person name="Martin F.M."/>
        </authorList>
    </citation>
    <scope>NUCLEOTIDE SEQUENCE</scope>
    <source>
        <strain evidence="7">UP504</strain>
    </source>
</reference>